<accession>F0YFL6</accession>
<dbReference type="AlphaFoldDB" id="F0YFL6"/>
<reference evidence="3 4" key="1">
    <citation type="journal article" date="2011" name="Proc. Natl. Acad. Sci. U.S.A.">
        <title>Niche of harmful alga Aureococcus anophagefferens revealed through ecogenomics.</title>
        <authorList>
            <person name="Gobler C.J."/>
            <person name="Berry D.L."/>
            <person name="Dyhrman S.T."/>
            <person name="Wilhelm S.W."/>
            <person name="Salamov A."/>
            <person name="Lobanov A.V."/>
            <person name="Zhang Y."/>
            <person name="Collier J.L."/>
            <person name="Wurch L.L."/>
            <person name="Kustka A.B."/>
            <person name="Dill B.D."/>
            <person name="Shah M."/>
            <person name="VerBerkmoes N.C."/>
            <person name="Kuo A."/>
            <person name="Terry A."/>
            <person name="Pangilinan J."/>
            <person name="Lindquist E.A."/>
            <person name="Lucas S."/>
            <person name="Paulsen I.T."/>
            <person name="Hattenrath-Lehmann T.K."/>
            <person name="Talmage S.C."/>
            <person name="Walker E.A."/>
            <person name="Koch F."/>
            <person name="Burson A.M."/>
            <person name="Marcoval M.A."/>
            <person name="Tang Y.Z."/>
            <person name="Lecleir G.R."/>
            <person name="Coyne K.J."/>
            <person name="Berg G.M."/>
            <person name="Bertrand E.M."/>
            <person name="Saito M.A."/>
            <person name="Gladyshev V.N."/>
            <person name="Grigoriev I.V."/>
        </authorList>
    </citation>
    <scope>NUCLEOTIDE SEQUENCE [LARGE SCALE GENOMIC DNA]</scope>
    <source>
        <strain evidence="4">CCMP 1984</strain>
    </source>
</reference>
<evidence type="ECO:0000313" key="3">
    <source>
        <dbReference type="EMBL" id="EGB06235.1"/>
    </source>
</evidence>
<proteinExistence type="predicted"/>
<dbReference type="RefSeq" id="XP_009039182.1">
    <property type="nucleotide sequence ID" value="XM_009040934.1"/>
</dbReference>
<feature type="region of interest" description="Disordered" evidence="2">
    <location>
        <begin position="112"/>
        <end position="135"/>
    </location>
</feature>
<feature type="region of interest" description="Disordered" evidence="2">
    <location>
        <begin position="56"/>
        <end position="75"/>
    </location>
</feature>
<gene>
    <name evidence="3" type="ORF">AURANDRAFT_65825</name>
</gene>
<dbReference type="KEGG" id="aaf:AURANDRAFT_65825"/>
<name>F0YFL6_AURAN</name>
<feature type="compositionally biased region" description="Low complexity" evidence="2">
    <location>
        <begin position="120"/>
        <end position="135"/>
    </location>
</feature>
<feature type="coiled-coil region" evidence="1">
    <location>
        <begin position="182"/>
        <end position="222"/>
    </location>
</feature>
<dbReference type="GeneID" id="20225523"/>
<evidence type="ECO:0000256" key="1">
    <source>
        <dbReference type="SAM" id="Coils"/>
    </source>
</evidence>
<organism evidence="4">
    <name type="scientific">Aureococcus anophagefferens</name>
    <name type="common">Harmful bloom alga</name>
    <dbReference type="NCBI Taxonomy" id="44056"/>
    <lineage>
        <taxon>Eukaryota</taxon>
        <taxon>Sar</taxon>
        <taxon>Stramenopiles</taxon>
        <taxon>Ochrophyta</taxon>
        <taxon>Pelagophyceae</taxon>
        <taxon>Pelagomonadales</taxon>
        <taxon>Pelagomonadaceae</taxon>
        <taxon>Aureococcus</taxon>
    </lineage>
</organism>
<dbReference type="EMBL" id="GL833136">
    <property type="protein sequence ID" value="EGB06235.1"/>
    <property type="molecule type" value="Genomic_DNA"/>
</dbReference>
<keyword evidence="4" id="KW-1185">Reference proteome</keyword>
<feature type="compositionally biased region" description="Low complexity" evidence="2">
    <location>
        <begin position="366"/>
        <end position="383"/>
    </location>
</feature>
<protein>
    <submittedName>
        <fullName evidence="3">Uncharacterized protein</fullName>
    </submittedName>
</protein>
<evidence type="ECO:0000313" key="4">
    <source>
        <dbReference type="Proteomes" id="UP000002729"/>
    </source>
</evidence>
<evidence type="ECO:0000256" key="2">
    <source>
        <dbReference type="SAM" id="MobiDB-lite"/>
    </source>
</evidence>
<feature type="compositionally biased region" description="Pro residues" evidence="2">
    <location>
        <begin position="335"/>
        <end position="346"/>
    </location>
</feature>
<dbReference type="Proteomes" id="UP000002729">
    <property type="component" value="Unassembled WGS sequence"/>
</dbReference>
<feature type="compositionally biased region" description="Low complexity" evidence="2">
    <location>
        <begin position="61"/>
        <end position="75"/>
    </location>
</feature>
<dbReference type="OrthoDB" id="10678882at2759"/>
<keyword evidence="1" id="KW-0175">Coiled coil</keyword>
<dbReference type="InParanoid" id="F0YFL6"/>
<sequence>MPLSPEKGSSATNIMPADWAKDVQALVRRHKYNFDAAAKEVGATAKELRMELARQEFGDEAGAPKPKAPAQPVVRAVKKPAAAAAAADDDDDDAGLKVLDVAAMRARHGLVPRAPPPKAAAPVDAPATPAAPASWDPDAFFEAQRLRDLENFAKKEAIFDRVLASLGGGDGDASSSVPSDVLEAFEKQRAEERERLERLDAKKKERDELRELAAQREALRRRFDEDSPDAEGVDQRVDPLRDLAPAAPAPQRFVSRESKRVEAEELSKAAAAMMPADGASCTYDPAGLDKILDMIEAEHEEDGVVGVSDELADLFALMDAAPKQPMHKVRKAPAVEPPLPSPPPRAKGPVDASNRFAALAPPSPPKAASKPAAPPAARGAARGTRGEVYAQRDDSESDDDDDDWRSARKGWKGGR</sequence>
<feature type="region of interest" description="Disordered" evidence="2">
    <location>
        <begin position="324"/>
        <end position="415"/>
    </location>
</feature>